<dbReference type="RefSeq" id="WP_144250833.1">
    <property type="nucleotide sequence ID" value="NZ_VLPK01000008.1"/>
</dbReference>
<dbReference type="InterPro" id="IPR006342">
    <property type="entry name" value="FkbM_mtfrase"/>
</dbReference>
<dbReference type="PANTHER" id="PTHR34203">
    <property type="entry name" value="METHYLTRANSFERASE, FKBM FAMILY PROTEIN"/>
    <property type="match status" value="1"/>
</dbReference>
<keyword evidence="3" id="KW-1185">Reference proteome</keyword>
<dbReference type="AlphaFoldDB" id="A0A556M7U0"/>
<dbReference type="PANTHER" id="PTHR34203:SF15">
    <property type="entry name" value="SLL1173 PROTEIN"/>
    <property type="match status" value="1"/>
</dbReference>
<name>A0A556M7U0_9SPHI</name>
<dbReference type="GO" id="GO:0008168">
    <property type="term" value="F:methyltransferase activity"/>
    <property type="evidence" value="ECO:0007669"/>
    <property type="project" value="UniProtKB-KW"/>
</dbReference>
<dbReference type="InterPro" id="IPR052514">
    <property type="entry name" value="SAM-dependent_MTase"/>
</dbReference>
<organism evidence="2 3">
    <name type="scientific">Mucilaginibacter corticis</name>
    <dbReference type="NCBI Taxonomy" id="2597670"/>
    <lineage>
        <taxon>Bacteria</taxon>
        <taxon>Pseudomonadati</taxon>
        <taxon>Bacteroidota</taxon>
        <taxon>Sphingobacteriia</taxon>
        <taxon>Sphingobacteriales</taxon>
        <taxon>Sphingobacteriaceae</taxon>
        <taxon>Mucilaginibacter</taxon>
    </lineage>
</organism>
<feature type="domain" description="Methyltransferase FkbM" evidence="1">
    <location>
        <begin position="88"/>
        <end position="258"/>
    </location>
</feature>
<evidence type="ECO:0000313" key="3">
    <source>
        <dbReference type="Proteomes" id="UP000318733"/>
    </source>
</evidence>
<dbReference type="OrthoDB" id="9812600at2"/>
<dbReference type="InterPro" id="IPR029063">
    <property type="entry name" value="SAM-dependent_MTases_sf"/>
</dbReference>
<protein>
    <submittedName>
        <fullName evidence="2">FkbM family methyltransferase</fullName>
    </submittedName>
</protein>
<dbReference type="NCBIfam" id="TIGR01444">
    <property type="entry name" value="fkbM_fam"/>
    <property type="match status" value="1"/>
</dbReference>
<keyword evidence="2" id="KW-0489">Methyltransferase</keyword>
<dbReference type="EMBL" id="VLPK01000008">
    <property type="protein sequence ID" value="TSJ35959.1"/>
    <property type="molecule type" value="Genomic_DNA"/>
</dbReference>
<accession>A0A556M7U0</accession>
<dbReference type="SUPFAM" id="SSF53335">
    <property type="entry name" value="S-adenosyl-L-methionine-dependent methyltransferases"/>
    <property type="match status" value="1"/>
</dbReference>
<dbReference type="Gene3D" id="3.40.50.150">
    <property type="entry name" value="Vaccinia Virus protein VP39"/>
    <property type="match status" value="1"/>
</dbReference>
<evidence type="ECO:0000313" key="2">
    <source>
        <dbReference type="EMBL" id="TSJ35959.1"/>
    </source>
</evidence>
<reference evidence="2 3" key="1">
    <citation type="submission" date="2019-07" db="EMBL/GenBank/DDBJ databases">
        <authorList>
            <person name="Huq M.A."/>
        </authorList>
    </citation>
    <scope>NUCLEOTIDE SEQUENCE [LARGE SCALE GENOMIC DNA]</scope>
    <source>
        <strain evidence="2 3">MAH-19</strain>
    </source>
</reference>
<dbReference type="GO" id="GO:0032259">
    <property type="term" value="P:methylation"/>
    <property type="evidence" value="ECO:0007669"/>
    <property type="project" value="UniProtKB-KW"/>
</dbReference>
<comment type="caution">
    <text evidence="2">The sequence shown here is derived from an EMBL/GenBank/DDBJ whole genome shotgun (WGS) entry which is preliminary data.</text>
</comment>
<sequence>MKQIDVTVAQKVANLLNRYITFRKGEVPDGWEKLFADGRQHVEYQLNDLLKINLYKDSKLAKLIYEQFEEAEKQFISNFLRPGDVFFDIGANIGLHSLYAAEALKDSGAIYAFEPTPVTFNRLRENVTLNHFQSMANTYNMGLSNKKDKLNFHISNSGYDAWNSFANLQHVPLETSIQASVLRFDEFVTEHAVNYRQIALIKVDVEGWELPVLEGMGDFLEQEDFKTCFMIEFTEENVFRAGYSCRDLYNFMTDKGYEWFVYDTASNRLVPSPMKAYYPYENLIAVKKTQLQPIRNRIAIAP</sequence>
<gene>
    <name evidence="2" type="ORF">FO440_23870</name>
</gene>
<keyword evidence="2" id="KW-0808">Transferase</keyword>
<proteinExistence type="predicted"/>
<dbReference type="Proteomes" id="UP000318733">
    <property type="component" value="Unassembled WGS sequence"/>
</dbReference>
<dbReference type="Pfam" id="PF05050">
    <property type="entry name" value="Methyltransf_21"/>
    <property type="match status" value="1"/>
</dbReference>
<evidence type="ECO:0000259" key="1">
    <source>
        <dbReference type="Pfam" id="PF05050"/>
    </source>
</evidence>